<dbReference type="STRING" id="1902579.BHV28_15690"/>
<dbReference type="Proteomes" id="UP000188912">
    <property type="component" value="Chromosome"/>
</dbReference>
<keyword evidence="5" id="KW-1003">Cell membrane</keyword>
<feature type="transmembrane region" description="Helical" evidence="10">
    <location>
        <begin position="72"/>
        <end position="93"/>
    </location>
</feature>
<dbReference type="CDD" id="cd06261">
    <property type="entry name" value="TM_PBP2"/>
    <property type="match status" value="1"/>
</dbReference>
<dbReference type="EMBL" id="CP017315">
    <property type="protein sequence ID" value="AQS42249.1"/>
    <property type="molecule type" value="Genomic_DNA"/>
</dbReference>
<evidence type="ECO:0000256" key="2">
    <source>
        <dbReference type="ARBA" id="ARBA00004429"/>
    </source>
</evidence>
<evidence type="ECO:0000256" key="7">
    <source>
        <dbReference type="ARBA" id="ARBA00022970"/>
    </source>
</evidence>
<dbReference type="PANTHER" id="PTHR30614">
    <property type="entry name" value="MEMBRANE COMPONENT OF AMINO ACID ABC TRANSPORTER"/>
    <property type="match status" value="1"/>
</dbReference>
<evidence type="ECO:0000256" key="1">
    <source>
        <dbReference type="ARBA" id="ARBA00003159"/>
    </source>
</evidence>
<evidence type="ECO:0000256" key="6">
    <source>
        <dbReference type="ARBA" id="ARBA00022692"/>
    </source>
</evidence>
<dbReference type="NCBIfam" id="TIGR01726">
    <property type="entry name" value="HEQRo_perm_3TM"/>
    <property type="match status" value="1"/>
</dbReference>
<dbReference type="Gene3D" id="1.10.3720.10">
    <property type="entry name" value="MetI-like"/>
    <property type="match status" value="1"/>
</dbReference>
<reference evidence="12 13" key="2">
    <citation type="journal article" date="2016" name="Sci. Rep.">
        <title>The genome of Rhizobiales bacteria in predatory ants reveals urease gene functions but no genes for nitrogen fixation.</title>
        <authorList>
            <person name="Neuvonen M.M."/>
            <person name="Tamarit D."/>
            <person name="Naslund K."/>
            <person name="Liebig J."/>
            <person name="Feldhaar H."/>
            <person name="Moran N.A."/>
            <person name="Guy L."/>
            <person name="Andersson S.G."/>
        </authorList>
    </citation>
    <scope>NUCLEOTIDE SEQUENCE [LARGE SCALE GENOMIC DNA]</scope>
    <source>
        <strain evidence="12 13">Hsal</strain>
    </source>
</reference>
<dbReference type="InterPro" id="IPR000515">
    <property type="entry name" value="MetI-like"/>
</dbReference>
<evidence type="ECO:0000259" key="11">
    <source>
        <dbReference type="PROSITE" id="PS50928"/>
    </source>
</evidence>
<feature type="domain" description="ABC transmembrane type-1" evidence="11">
    <location>
        <begin position="23"/>
        <end position="215"/>
    </location>
</feature>
<keyword evidence="8 10" id="KW-1133">Transmembrane helix</keyword>
<dbReference type="InterPro" id="IPR010065">
    <property type="entry name" value="AA_ABC_transptr_permease_3TM"/>
</dbReference>
<keyword evidence="7" id="KW-0029">Amino-acid transport</keyword>
<comment type="subcellular location">
    <subcellularLocation>
        <location evidence="2">Cell inner membrane</location>
        <topology evidence="2">Multi-pass membrane protein</topology>
    </subcellularLocation>
    <subcellularLocation>
        <location evidence="10">Cell membrane</location>
        <topology evidence="10">Multi-pass membrane protein</topology>
    </subcellularLocation>
</comment>
<evidence type="ECO:0000313" key="13">
    <source>
        <dbReference type="Proteomes" id="UP000188912"/>
    </source>
</evidence>
<comment type="similarity">
    <text evidence="3">Belongs to the binding-protein-dependent transport system permease family. HisMQ subfamily.</text>
</comment>
<sequence length="240" mass="26539">MEKYLTLLSFSEGGWGMAFLAATGMTIALTVCIAPLGFALGLAVALMQRSKHAVWRWPATVFSSLFRSLPELLTLFIVYFGLHILLQAVLRWFGYQAHISINAFFAGVLALALVAAAFASEVWLGALRVIDRSQWEAARALSLSRTKTFSAVLFPQALKNALPMLANNWLTVLKDTSLVSTIALVEIMRQSRLAAIQSGEALFFFGTGCVLYLLLSAFSDALFRRLEKYSHRPEKAERAK</sequence>
<dbReference type="GO" id="GO:0006865">
    <property type="term" value="P:amino acid transport"/>
    <property type="evidence" value="ECO:0007669"/>
    <property type="project" value="UniProtKB-KW"/>
</dbReference>
<evidence type="ECO:0000256" key="4">
    <source>
        <dbReference type="ARBA" id="ARBA00022448"/>
    </source>
</evidence>
<evidence type="ECO:0000256" key="3">
    <source>
        <dbReference type="ARBA" id="ARBA00010072"/>
    </source>
</evidence>
<dbReference type="PANTHER" id="PTHR30614:SF20">
    <property type="entry name" value="GLUTAMINE TRANSPORT SYSTEM PERMEASE PROTEIN GLNP"/>
    <property type="match status" value="1"/>
</dbReference>
<dbReference type="GO" id="GO:0022857">
    <property type="term" value="F:transmembrane transporter activity"/>
    <property type="evidence" value="ECO:0007669"/>
    <property type="project" value="InterPro"/>
</dbReference>
<proteinExistence type="inferred from homology"/>
<dbReference type="KEGG" id="thd:BHV28_15690"/>
<reference evidence="12 13" key="1">
    <citation type="journal article" date="2010" name="Science">
        <title>Genomic comparison of the ants Camponotus floridanus and Harpegnathos saltator.</title>
        <authorList>
            <person name="Bonasio R."/>
            <person name="Zhang G."/>
            <person name="Ye C."/>
            <person name="Mutti N.S."/>
            <person name="Fang X."/>
            <person name="Qin N."/>
            <person name="Donahue G."/>
            <person name="Yang P."/>
            <person name="Li Q."/>
            <person name="Li C."/>
            <person name="Zhang P."/>
            <person name="Huang Z."/>
            <person name="Berger S.L."/>
            <person name="Reinberg D."/>
            <person name="Wang J."/>
            <person name="Liebig J."/>
        </authorList>
    </citation>
    <scope>NUCLEOTIDE SEQUENCE [LARGE SCALE GENOMIC DNA]</scope>
    <source>
        <strain evidence="12 13">Hsal</strain>
    </source>
</reference>
<evidence type="ECO:0000256" key="9">
    <source>
        <dbReference type="ARBA" id="ARBA00023136"/>
    </source>
</evidence>
<gene>
    <name evidence="12" type="ORF">BHV28_15690</name>
</gene>
<keyword evidence="6 10" id="KW-0812">Transmembrane</keyword>
<dbReference type="PROSITE" id="PS50928">
    <property type="entry name" value="ABC_TM1"/>
    <property type="match status" value="1"/>
</dbReference>
<dbReference type="Pfam" id="PF00528">
    <property type="entry name" value="BPD_transp_1"/>
    <property type="match status" value="1"/>
</dbReference>
<keyword evidence="9 10" id="KW-0472">Membrane</keyword>
<protein>
    <submittedName>
        <fullName evidence="12">His/Glu/Gln/Arg/opine family amino ABC transporter permease, 3-TM region</fullName>
    </submittedName>
</protein>
<comment type="function">
    <text evidence="1">Part of the binding-protein-dependent transport system for glutamine; probably responsible for the translocation of the substrate across the membrane.</text>
</comment>
<name>A0A1U9JWK0_9HYPH</name>
<feature type="transmembrane region" description="Helical" evidence="10">
    <location>
        <begin position="99"/>
        <end position="127"/>
    </location>
</feature>
<evidence type="ECO:0000256" key="10">
    <source>
        <dbReference type="RuleBase" id="RU363032"/>
    </source>
</evidence>
<dbReference type="AlphaFoldDB" id="A0A1U9JWK0"/>
<evidence type="ECO:0000256" key="8">
    <source>
        <dbReference type="ARBA" id="ARBA00022989"/>
    </source>
</evidence>
<dbReference type="GO" id="GO:0043190">
    <property type="term" value="C:ATP-binding cassette (ABC) transporter complex"/>
    <property type="evidence" value="ECO:0007669"/>
    <property type="project" value="InterPro"/>
</dbReference>
<feature type="transmembrane region" description="Helical" evidence="10">
    <location>
        <begin position="201"/>
        <end position="223"/>
    </location>
</feature>
<feature type="transmembrane region" description="Helical" evidence="10">
    <location>
        <begin position="20"/>
        <end position="46"/>
    </location>
</feature>
<dbReference type="InterPro" id="IPR035906">
    <property type="entry name" value="MetI-like_sf"/>
</dbReference>
<dbReference type="SUPFAM" id="SSF161098">
    <property type="entry name" value="MetI-like"/>
    <property type="match status" value="1"/>
</dbReference>
<evidence type="ECO:0000313" key="12">
    <source>
        <dbReference type="EMBL" id="AQS42249.1"/>
    </source>
</evidence>
<evidence type="ECO:0000256" key="5">
    <source>
        <dbReference type="ARBA" id="ARBA00022475"/>
    </source>
</evidence>
<keyword evidence="13" id="KW-1185">Reference proteome</keyword>
<keyword evidence="4 10" id="KW-0813">Transport</keyword>
<accession>A0A1U9JWK0</accession>
<dbReference type="InterPro" id="IPR043429">
    <property type="entry name" value="ArtM/GltK/GlnP/TcyL/YhdX-like"/>
</dbReference>
<organism evidence="12 13">
    <name type="scientific">Candidatus Tokpelaia hoelldobleri</name>
    <dbReference type="NCBI Taxonomy" id="1902579"/>
    <lineage>
        <taxon>Bacteria</taxon>
        <taxon>Pseudomonadati</taxon>
        <taxon>Pseudomonadota</taxon>
        <taxon>Alphaproteobacteria</taxon>
        <taxon>Hyphomicrobiales</taxon>
        <taxon>Candidatus Tokpelaia</taxon>
    </lineage>
</organism>